<dbReference type="Gene3D" id="1.20.950.20">
    <property type="entry name" value="Transmembrane di-heme cytochromes, Chain C"/>
    <property type="match status" value="1"/>
</dbReference>
<comment type="subcellular location">
    <subcellularLocation>
        <location evidence="1">Cell membrane</location>
        <topology evidence="1">Multi-pass membrane protein</topology>
    </subcellularLocation>
</comment>
<dbReference type="PATRIC" id="fig|1300349.4.peg.334"/>
<feature type="transmembrane region" description="Helical" evidence="6">
    <location>
        <begin position="51"/>
        <end position="68"/>
    </location>
</feature>
<keyword evidence="4 6" id="KW-1133">Transmembrane helix</keyword>
<accession>A0A1A7BL49</accession>
<feature type="transmembrane region" description="Helical" evidence="6">
    <location>
        <begin position="104"/>
        <end position="126"/>
    </location>
</feature>
<keyword evidence="5 6" id="KW-0472">Membrane</keyword>
<sequence>MNESSGQPRALAPDVRVWDPLLRLAHWSFPLLIAAMWWTAENSKWALHRRMGLALFGILALRVLWGFLGPETARFSQFVKAPGKVLAYLRGDRSVGPQIGHSPLGGWSTIALIGAMMLQVGMGLFAGDPYDGMTGPLNPLVGVMTADTITELHETFFWVLVAMIALHLAAITFYAVKGDDLLSPMVGGARPPMAQVAGIGPTPWARAALAVGLAAGLALWVTYGAPPLT</sequence>
<evidence type="ECO:0000259" key="7">
    <source>
        <dbReference type="Pfam" id="PF01292"/>
    </source>
</evidence>
<dbReference type="GO" id="GO:0009055">
    <property type="term" value="F:electron transfer activity"/>
    <property type="evidence" value="ECO:0007669"/>
    <property type="project" value="InterPro"/>
</dbReference>
<dbReference type="EMBL" id="LZYB01000001">
    <property type="protein sequence ID" value="OBV12207.1"/>
    <property type="molecule type" value="Genomic_DNA"/>
</dbReference>
<evidence type="ECO:0000256" key="5">
    <source>
        <dbReference type="ARBA" id="ARBA00023136"/>
    </source>
</evidence>
<reference evidence="8 9" key="1">
    <citation type="submission" date="2016-06" db="EMBL/GenBank/DDBJ databases">
        <title>Genome sequence of Porphyrobacter dokdonensis DSW-74.</title>
        <authorList>
            <person name="Kim J.F."/>
            <person name="Song J.Y."/>
        </authorList>
    </citation>
    <scope>NUCLEOTIDE SEQUENCE [LARGE SCALE GENOMIC DNA]</scope>
    <source>
        <strain evidence="8 9">DSW-74</strain>
    </source>
</reference>
<feature type="transmembrane region" description="Helical" evidence="6">
    <location>
        <begin position="20"/>
        <end position="39"/>
    </location>
</feature>
<dbReference type="GO" id="GO:0020037">
    <property type="term" value="F:heme binding"/>
    <property type="evidence" value="ECO:0007669"/>
    <property type="project" value="TreeGrafter"/>
</dbReference>
<evidence type="ECO:0000313" key="9">
    <source>
        <dbReference type="Proteomes" id="UP000092484"/>
    </source>
</evidence>
<dbReference type="STRING" id="1300349.I603_0338"/>
<keyword evidence="3 6" id="KW-0812">Transmembrane</keyword>
<keyword evidence="2" id="KW-1003">Cell membrane</keyword>
<evidence type="ECO:0000256" key="4">
    <source>
        <dbReference type="ARBA" id="ARBA00022989"/>
    </source>
</evidence>
<dbReference type="InterPro" id="IPR016174">
    <property type="entry name" value="Di-haem_cyt_TM"/>
</dbReference>
<dbReference type="GO" id="GO:0005886">
    <property type="term" value="C:plasma membrane"/>
    <property type="evidence" value="ECO:0007669"/>
    <property type="project" value="UniProtKB-SubCell"/>
</dbReference>
<gene>
    <name evidence="8" type="ORF">I603_0338</name>
</gene>
<dbReference type="PANTHER" id="PTHR30485">
    <property type="entry name" value="NI/FE-HYDROGENASE 1 B-TYPE CYTOCHROME SUBUNIT"/>
    <property type="match status" value="1"/>
</dbReference>
<feature type="transmembrane region" description="Helical" evidence="6">
    <location>
        <begin position="156"/>
        <end position="176"/>
    </location>
</feature>
<dbReference type="InterPro" id="IPR051542">
    <property type="entry name" value="Hydrogenase_cytochrome"/>
</dbReference>
<name>A0A1A7BL49_9SPHN</name>
<dbReference type="SUPFAM" id="SSF81342">
    <property type="entry name" value="Transmembrane di-heme cytochromes"/>
    <property type="match status" value="1"/>
</dbReference>
<feature type="transmembrane region" description="Helical" evidence="6">
    <location>
        <begin position="204"/>
        <end position="223"/>
    </location>
</feature>
<organism evidence="8 9">
    <name type="scientific">Erythrobacter dokdonensis DSW-74</name>
    <dbReference type="NCBI Taxonomy" id="1300349"/>
    <lineage>
        <taxon>Bacteria</taxon>
        <taxon>Pseudomonadati</taxon>
        <taxon>Pseudomonadota</taxon>
        <taxon>Alphaproteobacteria</taxon>
        <taxon>Sphingomonadales</taxon>
        <taxon>Erythrobacteraceae</taxon>
        <taxon>Erythrobacter/Porphyrobacter group</taxon>
        <taxon>Erythrobacter</taxon>
    </lineage>
</organism>
<dbReference type="Proteomes" id="UP000092484">
    <property type="component" value="Unassembled WGS sequence"/>
</dbReference>
<dbReference type="InterPro" id="IPR011577">
    <property type="entry name" value="Cyt_b561_bac/Ni-Hgenase"/>
</dbReference>
<dbReference type="AlphaFoldDB" id="A0A1A7BL49"/>
<dbReference type="RefSeq" id="WP_068862076.1">
    <property type="nucleotide sequence ID" value="NZ_LZYB01000001.1"/>
</dbReference>
<evidence type="ECO:0000313" key="8">
    <source>
        <dbReference type="EMBL" id="OBV12207.1"/>
    </source>
</evidence>
<evidence type="ECO:0000256" key="6">
    <source>
        <dbReference type="SAM" id="Phobius"/>
    </source>
</evidence>
<comment type="caution">
    <text evidence="8">The sequence shown here is derived from an EMBL/GenBank/DDBJ whole genome shotgun (WGS) entry which is preliminary data.</text>
</comment>
<dbReference type="PANTHER" id="PTHR30485:SF2">
    <property type="entry name" value="BLL0597 PROTEIN"/>
    <property type="match status" value="1"/>
</dbReference>
<proteinExistence type="predicted"/>
<dbReference type="GO" id="GO:0022904">
    <property type="term" value="P:respiratory electron transport chain"/>
    <property type="evidence" value="ECO:0007669"/>
    <property type="project" value="InterPro"/>
</dbReference>
<evidence type="ECO:0000256" key="3">
    <source>
        <dbReference type="ARBA" id="ARBA00022692"/>
    </source>
</evidence>
<feature type="domain" description="Cytochrome b561 bacterial/Ni-hydrogenase" evidence="7">
    <location>
        <begin position="17"/>
        <end position="188"/>
    </location>
</feature>
<protein>
    <submittedName>
        <fullName evidence="8">Putative integral membrane protein</fullName>
    </submittedName>
</protein>
<dbReference type="Pfam" id="PF01292">
    <property type="entry name" value="Ni_hydr_CYTB"/>
    <property type="match status" value="1"/>
</dbReference>
<evidence type="ECO:0000256" key="1">
    <source>
        <dbReference type="ARBA" id="ARBA00004651"/>
    </source>
</evidence>
<keyword evidence="9" id="KW-1185">Reference proteome</keyword>
<evidence type="ECO:0000256" key="2">
    <source>
        <dbReference type="ARBA" id="ARBA00022475"/>
    </source>
</evidence>